<keyword evidence="3" id="KW-1185">Reference proteome</keyword>
<keyword evidence="2" id="KW-0378">Hydrolase</keyword>
<accession>A0A1H8J2H9</accession>
<organism evidence="2 3">
    <name type="scientific">Brachymonas denitrificans DSM 15123</name>
    <dbReference type="NCBI Taxonomy" id="1121117"/>
    <lineage>
        <taxon>Bacteria</taxon>
        <taxon>Pseudomonadati</taxon>
        <taxon>Pseudomonadota</taxon>
        <taxon>Betaproteobacteria</taxon>
        <taxon>Burkholderiales</taxon>
        <taxon>Comamonadaceae</taxon>
        <taxon>Brachymonas</taxon>
    </lineage>
</organism>
<proteinExistence type="predicted"/>
<dbReference type="RefSeq" id="WP_091817198.1">
    <property type="nucleotide sequence ID" value="NZ_FOCW01000005.1"/>
</dbReference>
<evidence type="ECO:0000259" key="1">
    <source>
        <dbReference type="SMART" id="SM00460"/>
    </source>
</evidence>
<evidence type="ECO:0000313" key="2">
    <source>
        <dbReference type="EMBL" id="SEN74417.1"/>
    </source>
</evidence>
<evidence type="ECO:0000313" key="3">
    <source>
        <dbReference type="Proteomes" id="UP000199531"/>
    </source>
</evidence>
<dbReference type="InterPro" id="IPR002931">
    <property type="entry name" value="Transglutaminase-like"/>
</dbReference>
<dbReference type="SUPFAM" id="SSF54001">
    <property type="entry name" value="Cysteine proteinases"/>
    <property type="match status" value="1"/>
</dbReference>
<dbReference type="SMART" id="SM00460">
    <property type="entry name" value="TGc"/>
    <property type="match status" value="1"/>
</dbReference>
<dbReference type="AlphaFoldDB" id="A0A1H8J2H9"/>
<dbReference type="Pfam" id="PF01841">
    <property type="entry name" value="Transglut_core"/>
    <property type="match status" value="1"/>
</dbReference>
<dbReference type="STRING" id="1121117.SAMN02745977_01941"/>
<dbReference type="InterPro" id="IPR013589">
    <property type="entry name" value="Bac_transglu_N"/>
</dbReference>
<dbReference type="Proteomes" id="UP000199531">
    <property type="component" value="Unassembled WGS sequence"/>
</dbReference>
<sequence length="308" mass="34068">MQLRITHQTRYRYTPPVQHAQHMAWLQPITTPWQQLQEFSLEVDPAPASQHVSTDVFGNQRCHFSLEQPHSELLVTARSLVQTTPPPIRYSHASCAQVRDQFAYRAGQQFSQAAEFLYPSPYVARDDAFARYAASSLAPDRCLFEACIELTARMHADFRYAPDSTSLHTPALTALEQRCGVCQDFAHIMLSCLRGFGLPARYVSGYLLTSPPPGQPRLIGADASHAWVSVFLPDAHGEQVLDVAGVQQHGLWCDFDPTNNRFGWGTPGEDYVTVAIGRDFGDVTPLRGVLHGGGQGHTLEVGVTVEPA</sequence>
<dbReference type="PANTHER" id="PTHR33490:SF7">
    <property type="entry name" value="BLR2979 PROTEIN"/>
    <property type="match status" value="1"/>
</dbReference>
<dbReference type="Pfam" id="PF08379">
    <property type="entry name" value="Bact_transglu_N"/>
    <property type="match status" value="1"/>
</dbReference>
<dbReference type="OrthoDB" id="5438043at2"/>
<keyword evidence="2" id="KW-0645">Protease</keyword>
<dbReference type="InterPro" id="IPR038765">
    <property type="entry name" value="Papain-like_cys_pep_sf"/>
</dbReference>
<protein>
    <submittedName>
        <fullName evidence="2">Transglutaminase-like enzyme, putative cysteine protease</fullName>
    </submittedName>
</protein>
<dbReference type="PANTHER" id="PTHR33490">
    <property type="entry name" value="BLR5614 PROTEIN-RELATED"/>
    <property type="match status" value="1"/>
</dbReference>
<feature type="domain" description="Transglutaminase-like" evidence="1">
    <location>
        <begin position="174"/>
        <end position="259"/>
    </location>
</feature>
<name>A0A1H8J2H9_9BURK</name>
<dbReference type="Gene3D" id="3.10.620.30">
    <property type="match status" value="1"/>
</dbReference>
<dbReference type="GO" id="GO:0008233">
    <property type="term" value="F:peptidase activity"/>
    <property type="evidence" value="ECO:0007669"/>
    <property type="project" value="UniProtKB-KW"/>
</dbReference>
<dbReference type="GO" id="GO:0006508">
    <property type="term" value="P:proteolysis"/>
    <property type="evidence" value="ECO:0007669"/>
    <property type="project" value="UniProtKB-KW"/>
</dbReference>
<reference evidence="2 3" key="1">
    <citation type="submission" date="2016-10" db="EMBL/GenBank/DDBJ databases">
        <authorList>
            <person name="de Groot N.N."/>
        </authorList>
    </citation>
    <scope>NUCLEOTIDE SEQUENCE [LARGE SCALE GENOMIC DNA]</scope>
    <source>
        <strain evidence="2 3">DSM 15123</strain>
    </source>
</reference>
<gene>
    <name evidence="2" type="ORF">SAMN02745977_01941</name>
</gene>
<dbReference type="EMBL" id="FOCW01000005">
    <property type="protein sequence ID" value="SEN74417.1"/>
    <property type="molecule type" value="Genomic_DNA"/>
</dbReference>